<sequence length="66" mass="7126">MTGISKPAVIDGNAVLGYRHNTISQRNSMAQLKTRTEEIIPAELCNIRGNIRVRLRSCPSGEGCGA</sequence>
<dbReference type="EMBL" id="VSRR010016924">
    <property type="protein sequence ID" value="MPC59850.1"/>
    <property type="molecule type" value="Genomic_DNA"/>
</dbReference>
<organism evidence="1 2">
    <name type="scientific">Portunus trituberculatus</name>
    <name type="common">Swimming crab</name>
    <name type="synonym">Neptunus trituberculatus</name>
    <dbReference type="NCBI Taxonomy" id="210409"/>
    <lineage>
        <taxon>Eukaryota</taxon>
        <taxon>Metazoa</taxon>
        <taxon>Ecdysozoa</taxon>
        <taxon>Arthropoda</taxon>
        <taxon>Crustacea</taxon>
        <taxon>Multicrustacea</taxon>
        <taxon>Malacostraca</taxon>
        <taxon>Eumalacostraca</taxon>
        <taxon>Eucarida</taxon>
        <taxon>Decapoda</taxon>
        <taxon>Pleocyemata</taxon>
        <taxon>Brachyura</taxon>
        <taxon>Eubrachyura</taxon>
        <taxon>Portunoidea</taxon>
        <taxon>Portunidae</taxon>
        <taxon>Portuninae</taxon>
        <taxon>Portunus</taxon>
    </lineage>
</organism>
<comment type="caution">
    <text evidence="1">The sequence shown here is derived from an EMBL/GenBank/DDBJ whole genome shotgun (WGS) entry which is preliminary data.</text>
</comment>
<keyword evidence="2" id="KW-1185">Reference proteome</keyword>
<dbReference type="AlphaFoldDB" id="A0A5B7GHU7"/>
<dbReference type="Proteomes" id="UP000324222">
    <property type="component" value="Unassembled WGS sequence"/>
</dbReference>
<name>A0A5B7GHU7_PORTR</name>
<evidence type="ECO:0000313" key="1">
    <source>
        <dbReference type="EMBL" id="MPC59850.1"/>
    </source>
</evidence>
<accession>A0A5B7GHU7</accession>
<proteinExistence type="predicted"/>
<protein>
    <submittedName>
        <fullName evidence="1">Uncharacterized protein</fullName>
    </submittedName>
</protein>
<evidence type="ECO:0000313" key="2">
    <source>
        <dbReference type="Proteomes" id="UP000324222"/>
    </source>
</evidence>
<reference evidence="1 2" key="1">
    <citation type="submission" date="2019-05" db="EMBL/GenBank/DDBJ databases">
        <title>Another draft genome of Portunus trituberculatus and its Hox gene families provides insights of decapod evolution.</title>
        <authorList>
            <person name="Jeong J.-H."/>
            <person name="Song I."/>
            <person name="Kim S."/>
            <person name="Choi T."/>
            <person name="Kim D."/>
            <person name="Ryu S."/>
            <person name="Kim W."/>
        </authorList>
    </citation>
    <scope>NUCLEOTIDE SEQUENCE [LARGE SCALE GENOMIC DNA]</scope>
    <source>
        <tissue evidence="1">Muscle</tissue>
    </source>
</reference>
<gene>
    <name evidence="1" type="ORF">E2C01_053878</name>
</gene>